<accession>B8G586</accession>
<dbReference type="KEGG" id="cag:Cagg_2727"/>
<evidence type="ECO:0000313" key="2">
    <source>
        <dbReference type="Proteomes" id="UP000002508"/>
    </source>
</evidence>
<dbReference type="OrthoDB" id="166349at2"/>
<keyword evidence="2" id="KW-1185">Reference proteome</keyword>
<reference evidence="1" key="1">
    <citation type="submission" date="2008-12" db="EMBL/GenBank/DDBJ databases">
        <title>Complete sequence of Chloroflexus aggregans DSM 9485.</title>
        <authorList>
            <consortium name="US DOE Joint Genome Institute"/>
            <person name="Lucas S."/>
            <person name="Copeland A."/>
            <person name="Lapidus A."/>
            <person name="Glavina del Rio T."/>
            <person name="Dalin E."/>
            <person name="Tice H."/>
            <person name="Pitluck S."/>
            <person name="Foster B."/>
            <person name="Larimer F."/>
            <person name="Land M."/>
            <person name="Hauser L."/>
            <person name="Kyrpides N."/>
            <person name="Mikhailova N."/>
            <person name="Bryant D."/>
            <person name="Richardson P."/>
        </authorList>
    </citation>
    <scope>NUCLEOTIDE SEQUENCE</scope>
    <source>
        <strain evidence="1">DSM 9485</strain>
    </source>
</reference>
<gene>
    <name evidence="1" type="ordered locus">Cagg_2727</name>
</gene>
<sequence length="70" mass="7885">MMQAIEFQATVKNGLIELPPQYAQLTGQVRVIVLVEPTMQTRGNVIDQLLAQPVRIPNVRPLSRAEIYAR</sequence>
<proteinExistence type="predicted"/>
<dbReference type="Proteomes" id="UP000002508">
    <property type="component" value="Chromosome"/>
</dbReference>
<protein>
    <submittedName>
        <fullName evidence="1">Uncharacterized protein</fullName>
    </submittedName>
</protein>
<dbReference type="RefSeq" id="WP_015941449.1">
    <property type="nucleotide sequence ID" value="NC_011831.1"/>
</dbReference>
<dbReference type="EMBL" id="CP001337">
    <property type="protein sequence ID" value="ACL25592.1"/>
    <property type="molecule type" value="Genomic_DNA"/>
</dbReference>
<organism evidence="1 2">
    <name type="scientific">Chloroflexus aggregans (strain MD-66 / DSM 9485)</name>
    <dbReference type="NCBI Taxonomy" id="326427"/>
    <lineage>
        <taxon>Bacteria</taxon>
        <taxon>Bacillati</taxon>
        <taxon>Chloroflexota</taxon>
        <taxon>Chloroflexia</taxon>
        <taxon>Chloroflexales</taxon>
        <taxon>Chloroflexineae</taxon>
        <taxon>Chloroflexaceae</taxon>
        <taxon>Chloroflexus</taxon>
    </lineage>
</organism>
<dbReference type="AlphaFoldDB" id="B8G586"/>
<dbReference type="HOGENOM" id="CLU_193598_1_0_0"/>
<name>B8G586_CHLAD</name>
<evidence type="ECO:0000313" key="1">
    <source>
        <dbReference type="EMBL" id="ACL25592.1"/>
    </source>
</evidence>